<protein>
    <submittedName>
        <fullName evidence="1">Uncharacterized protein</fullName>
    </submittedName>
</protein>
<dbReference type="AlphaFoldDB" id="A0A0E9XNL8"/>
<evidence type="ECO:0000313" key="1">
    <source>
        <dbReference type="EMBL" id="JAI04230.1"/>
    </source>
</evidence>
<reference evidence="1" key="1">
    <citation type="submission" date="2014-11" db="EMBL/GenBank/DDBJ databases">
        <authorList>
            <person name="Amaro Gonzalez C."/>
        </authorList>
    </citation>
    <scope>NUCLEOTIDE SEQUENCE</scope>
</reference>
<accession>A0A0E9XNL8</accession>
<sequence length="59" mass="6721">MQLIYCTVLSLVLKTHHSDPVQCSLEPFTDLPLQSLQVYILHGCEKKTSSTKMFLVVQK</sequence>
<name>A0A0E9XNL8_ANGAN</name>
<reference evidence="1" key="2">
    <citation type="journal article" date="2015" name="Fish Shellfish Immunol.">
        <title>Early steps in the European eel (Anguilla anguilla)-Vibrio vulnificus interaction in the gills: Role of the RtxA13 toxin.</title>
        <authorList>
            <person name="Callol A."/>
            <person name="Pajuelo D."/>
            <person name="Ebbesson L."/>
            <person name="Teles M."/>
            <person name="MacKenzie S."/>
            <person name="Amaro C."/>
        </authorList>
    </citation>
    <scope>NUCLEOTIDE SEQUENCE</scope>
</reference>
<proteinExistence type="predicted"/>
<dbReference type="EMBL" id="GBXM01004348">
    <property type="protein sequence ID" value="JAI04230.1"/>
    <property type="molecule type" value="Transcribed_RNA"/>
</dbReference>
<organism evidence="1">
    <name type="scientific">Anguilla anguilla</name>
    <name type="common">European freshwater eel</name>
    <name type="synonym">Muraena anguilla</name>
    <dbReference type="NCBI Taxonomy" id="7936"/>
    <lineage>
        <taxon>Eukaryota</taxon>
        <taxon>Metazoa</taxon>
        <taxon>Chordata</taxon>
        <taxon>Craniata</taxon>
        <taxon>Vertebrata</taxon>
        <taxon>Euteleostomi</taxon>
        <taxon>Actinopterygii</taxon>
        <taxon>Neopterygii</taxon>
        <taxon>Teleostei</taxon>
        <taxon>Anguilliformes</taxon>
        <taxon>Anguillidae</taxon>
        <taxon>Anguilla</taxon>
    </lineage>
</organism>